<feature type="domain" description="Protein kinase" evidence="1">
    <location>
        <begin position="239"/>
        <end position="509"/>
    </location>
</feature>
<gene>
    <name evidence="2" type="ORF">SISSUDRAFT_1129969</name>
</gene>
<dbReference type="InterPro" id="IPR011009">
    <property type="entry name" value="Kinase-like_dom_sf"/>
</dbReference>
<dbReference type="OrthoDB" id="5966500at2759"/>
<dbReference type="InterPro" id="IPR001245">
    <property type="entry name" value="Ser-Thr/Tyr_kinase_cat_dom"/>
</dbReference>
<evidence type="ECO:0000313" key="2">
    <source>
        <dbReference type="EMBL" id="KZT36986.1"/>
    </source>
</evidence>
<protein>
    <submittedName>
        <fullName evidence="2">Kinase-like protein</fullName>
    </submittedName>
</protein>
<dbReference type="InterPro" id="IPR051681">
    <property type="entry name" value="Ser/Thr_Kinases-Pseudokinases"/>
</dbReference>
<accession>A0A166C1Z6</accession>
<dbReference type="GO" id="GO:0004674">
    <property type="term" value="F:protein serine/threonine kinase activity"/>
    <property type="evidence" value="ECO:0007669"/>
    <property type="project" value="TreeGrafter"/>
</dbReference>
<dbReference type="InterPro" id="IPR059179">
    <property type="entry name" value="MLKL-like_MCAfunc"/>
</dbReference>
<dbReference type="CDD" id="cd21037">
    <property type="entry name" value="MLKL_NTD"/>
    <property type="match status" value="1"/>
</dbReference>
<evidence type="ECO:0000259" key="1">
    <source>
        <dbReference type="PROSITE" id="PS50011"/>
    </source>
</evidence>
<proteinExistence type="predicted"/>
<dbReference type="Pfam" id="PF07714">
    <property type="entry name" value="PK_Tyr_Ser-Thr"/>
    <property type="match status" value="1"/>
</dbReference>
<dbReference type="AlphaFoldDB" id="A0A166C1Z6"/>
<name>A0A166C1Z6_9AGAM</name>
<keyword evidence="3" id="KW-1185">Reference proteome</keyword>
<reference evidence="2 3" key="1">
    <citation type="journal article" date="2016" name="Mol. Biol. Evol.">
        <title>Comparative Genomics of Early-Diverging Mushroom-Forming Fungi Provides Insights into the Origins of Lignocellulose Decay Capabilities.</title>
        <authorList>
            <person name="Nagy L.G."/>
            <person name="Riley R."/>
            <person name="Tritt A."/>
            <person name="Adam C."/>
            <person name="Daum C."/>
            <person name="Floudas D."/>
            <person name="Sun H."/>
            <person name="Yadav J.S."/>
            <person name="Pangilinan J."/>
            <person name="Larsson K.H."/>
            <person name="Matsuura K."/>
            <person name="Barry K."/>
            <person name="Labutti K."/>
            <person name="Kuo R."/>
            <person name="Ohm R.A."/>
            <person name="Bhattacharya S.S."/>
            <person name="Shirouzu T."/>
            <person name="Yoshinaga Y."/>
            <person name="Martin F.M."/>
            <person name="Grigoriev I.V."/>
            <person name="Hibbett D.S."/>
        </authorList>
    </citation>
    <scope>NUCLEOTIDE SEQUENCE [LARGE SCALE GENOMIC DNA]</scope>
    <source>
        <strain evidence="2 3">HHB10207 ss-3</strain>
    </source>
</reference>
<keyword evidence="2" id="KW-0418">Kinase</keyword>
<dbReference type="GO" id="GO:0005524">
    <property type="term" value="F:ATP binding"/>
    <property type="evidence" value="ECO:0007669"/>
    <property type="project" value="InterPro"/>
</dbReference>
<dbReference type="EMBL" id="KV428094">
    <property type="protein sequence ID" value="KZT36986.1"/>
    <property type="molecule type" value="Genomic_DNA"/>
</dbReference>
<dbReference type="SUPFAM" id="SSF56112">
    <property type="entry name" value="Protein kinase-like (PK-like)"/>
    <property type="match status" value="1"/>
</dbReference>
<sequence length="516" mass="57152">MHVLFQDTLNALTIAGTFSGVPFVGSGAAILNVICVSYDNISIYKASRLLSESASKLQGTALQEAADEFEYYLKSFNSKLKKWSSYGRAKSYWKQEEISKGLNDLDNQLATVTTTFNMRANIQIHAQVTENGQAAHHHFQEVKELLQQVLSSRQDISEIARMAVEERLPVAERLMSDGQQEMDLQPRDSQKYLDYQRGLLNLHQSTGVLPSVPNLSQEITRSGQRAVTGGHYPIYHVARVCIEPSPSGTFSDVWMGEWLGGKKVALKGLRGVAVSPNAQKRFEREIVVWSKLDHPNILPLFGIVTNMGPHIHLVSPWQDNGNALDFVKSHPDVNRLALLAGAARGLEYLHSPSVGVVHGNVKCSNILISDKGVATICDFGLSILVEEVTEVSASATLTASGSARWLAPELIEGTINSPTTYTDIYGFSMAILECCTLKRPFAHRKRDAAVIRDVTVDRLHPPRPADSVWITDEVWATMCRSWSSEAHLRPLMSHVVKVLERNSNTSSTVEDDMMEE</sequence>
<dbReference type="Proteomes" id="UP000076798">
    <property type="component" value="Unassembled WGS sequence"/>
</dbReference>
<keyword evidence="2" id="KW-0808">Transferase</keyword>
<dbReference type="PANTHER" id="PTHR44329">
    <property type="entry name" value="SERINE/THREONINE-PROTEIN KINASE TNNI3K-RELATED"/>
    <property type="match status" value="1"/>
</dbReference>
<dbReference type="InterPro" id="IPR000719">
    <property type="entry name" value="Prot_kinase_dom"/>
</dbReference>
<evidence type="ECO:0000313" key="3">
    <source>
        <dbReference type="Proteomes" id="UP000076798"/>
    </source>
</evidence>
<dbReference type="Gene3D" id="1.10.510.10">
    <property type="entry name" value="Transferase(Phosphotransferase) domain 1"/>
    <property type="match status" value="1"/>
</dbReference>
<dbReference type="STRING" id="1314776.A0A166C1Z6"/>
<organism evidence="2 3">
    <name type="scientific">Sistotremastrum suecicum HHB10207 ss-3</name>
    <dbReference type="NCBI Taxonomy" id="1314776"/>
    <lineage>
        <taxon>Eukaryota</taxon>
        <taxon>Fungi</taxon>
        <taxon>Dikarya</taxon>
        <taxon>Basidiomycota</taxon>
        <taxon>Agaricomycotina</taxon>
        <taxon>Agaricomycetes</taxon>
        <taxon>Sistotremastrales</taxon>
        <taxon>Sistotremastraceae</taxon>
        <taxon>Sistotremastrum</taxon>
    </lineage>
</organism>
<dbReference type="PROSITE" id="PS50011">
    <property type="entry name" value="PROTEIN_KINASE_DOM"/>
    <property type="match status" value="1"/>
</dbReference>